<sequence length="1009" mass="113605">MFRTKSFDGDETMDISKAQDYDICIAEPSEKCIMKFIPSSETKLCSIDQFASSRWLSKTVPRRNRTVVRYKINRSLNFDIGHRKNDYFMSPKTSIDNSPRNDLHLSRSAKILKALNIDYNPMKSGGYKKINKTLNFELTPSPKRFSSPSKSHSQMSSSSRINKTLNFDSSEDSPIPNSAHDTSVESIDENQNQTPSQRDSKVKKSLSYISLSSNASNTSLDFSLLSPSLRTGLREKIDDIVQANMSPNLQSMRKSPGHEILNADTMIASTPQNLYDDFSDEDDDRPETPKNVVRLIPESMSAIKKSHKKERISGRFAHRVQVHTAKSIKLEMAEDENERPSTPSTSDTEQPASYNLRSIKKSHKKNKSRRKSCEYRSEDELSETGSLFDYSAIEDEITNNKKSVLNVDEKIENFVDTRNIMGTNVDGTTMQPQRDGSPDVENPTSPGGPTTPENRIDYLRRIMTDSIKRSHKKIKEINRKSLIKGRILEKQVNDTENIDVSPSDNNKNSKDHLNYDNDCVTSPIEEQTVSTPCNKNRSSTPENMNSSRLLLAQFSSVKKSHKKDKHRKMGFAQRHIIMTQEKEYDSSSPAALEDEQCNKASSLTSNVPLITLTKSTPSNNALNYTFSSISSDDKSEYYSLGTSLLESIDGIDIQSRTSSPNKRKSDENGNAETSSSLSNGSNMEYESAEDEFKIFTPIKKRKPLIILPSQHPFNNNNNPSEVSSENSLSNGRCDTPKISFDISTPRKENSFIVSTENDNKCSNEATINDTANENGRLTPVNNGRLERISALSSIKKSHKKDKWANARRRGIRSLKESSEDISECNNRGEVNDCSSNLNADSWRPSRIHELSSDSGEKTESHDEEFIPKPSTSNTNTVIELISPMKTPPNGLQAKTYLRLIQATSIKRSHKKMRERKKIESIVLDPNLSDDGSIFDESEKSFNDSSIRESNSSEINDNHNDFMPLDDSYVNEKSSKKMYSRSSRSFNANRSNDGSIFGSDDEMDNCPNKS</sequence>
<feature type="region of interest" description="Disordered" evidence="1">
    <location>
        <begin position="925"/>
        <end position="1009"/>
    </location>
</feature>
<feature type="region of interest" description="Disordered" evidence="1">
    <location>
        <begin position="139"/>
        <end position="201"/>
    </location>
</feature>
<name>A0AA39L184_MICHY</name>
<feature type="compositionally biased region" description="Polar residues" evidence="1">
    <location>
        <begin position="422"/>
        <end position="434"/>
    </location>
</feature>
<feature type="compositionally biased region" description="Polar residues" evidence="1">
    <location>
        <begin position="175"/>
        <end position="197"/>
    </location>
</feature>
<feature type="region of interest" description="Disordered" evidence="1">
    <location>
        <begin position="844"/>
        <end position="874"/>
    </location>
</feature>
<protein>
    <submittedName>
        <fullName evidence="2">Uncharacterized protein</fullName>
    </submittedName>
</protein>
<feature type="compositionally biased region" description="Polar residues" evidence="1">
    <location>
        <begin position="494"/>
        <end position="506"/>
    </location>
</feature>
<feature type="compositionally biased region" description="Basic residues" evidence="1">
    <location>
        <begin position="358"/>
        <end position="370"/>
    </location>
</feature>
<accession>A0AA39L184</accession>
<evidence type="ECO:0000256" key="1">
    <source>
        <dbReference type="SAM" id="MobiDB-lite"/>
    </source>
</evidence>
<evidence type="ECO:0000313" key="2">
    <source>
        <dbReference type="EMBL" id="KAK0181493.1"/>
    </source>
</evidence>
<reference evidence="2" key="1">
    <citation type="journal article" date="2023" name="bioRxiv">
        <title>Scaffold-level genome assemblies of two parasitoid biocontrol wasps reveal the parthenogenesis mechanism and an associated novel virus.</title>
        <authorList>
            <person name="Inwood S."/>
            <person name="Skelly J."/>
            <person name="Guhlin J."/>
            <person name="Harrop T."/>
            <person name="Goldson S."/>
            <person name="Dearden P."/>
        </authorList>
    </citation>
    <scope>NUCLEOTIDE SEQUENCE</scope>
    <source>
        <strain evidence="2">Lincoln</strain>
        <tissue evidence="2">Whole body</tissue>
    </source>
</reference>
<gene>
    <name evidence="2" type="ORF">PV327_003772</name>
</gene>
<keyword evidence="3" id="KW-1185">Reference proteome</keyword>
<dbReference type="EMBL" id="JAQQBR010000002">
    <property type="protein sequence ID" value="KAK0181493.1"/>
    <property type="molecule type" value="Genomic_DNA"/>
</dbReference>
<feature type="compositionally biased region" description="Low complexity" evidence="1">
    <location>
        <begin position="942"/>
        <end position="954"/>
    </location>
</feature>
<organism evidence="2 3">
    <name type="scientific">Microctonus hyperodae</name>
    <name type="common">Parasitoid wasp</name>
    <dbReference type="NCBI Taxonomy" id="165561"/>
    <lineage>
        <taxon>Eukaryota</taxon>
        <taxon>Metazoa</taxon>
        <taxon>Ecdysozoa</taxon>
        <taxon>Arthropoda</taxon>
        <taxon>Hexapoda</taxon>
        <taxon>Insecta</taxon>
        <taxon>Pterygota</taxon>
        <taxon>Neoptera</taxon>
        <taxon>Endopterygota</taxon>
        <taxon>Hymenoptera</taxon>
        <taxon>Apocrita</taxon>
        <taxon>Ichneumonoidea</taxon>
        <taxon>Braconidae</taxon>
        <taxon>Euphorinae</taxon>
        <taxon>Microctonus</taxon>
    </lineage>
</organism>
<feature type="region of interest" description="Disordered" evidence="1">
    <location>
        <begin position="422"/>
        <end position="455"/>
    </location>
</feature>
<feature type="region of interest" description="Disordered" evidence="1">
    <location>
        <begin position="494"/>
        <end position="544"/>
    </location>
</feature>
<proteinExistence type="predicted"/>
<feature type="region of interest" description="Disordered" evidence="1">
    <location>
        <begin position="708"/>
        <end position="730"/>
    </location>
</feature>
<feature type="compositionally biased region" description="Polar residues" evidence="1">
    <location>
        <begin position="668"/>
        <end position="684"/>
    </location>
</feature>
<feature type="compositionally biased region" description="Polar residues" evidence="1">
    <location>
        <begin position="442"/>
        <end position="453"/>
    </location>
</feature>
<feature type="compositionally biased region" description="Low complexity" evidence="1">
    <location>
        <begin position="979"/>
        <end position="991"/>
    </location>
</feature>
<feature type="region of interest" description="Disordered" evidence="1">
    <location>
        <begin position="327"/>
        <end position="380"/>
    </location>
</feature>
<reference evidence="2" key="2">
    <citation type="submission" date="2023-03" db="EMBL/GenBank/DDBJ databases">
        <authorList>
            <person name="Inwood S.N."/>
            <person name="Skelly J.G."/>
            <person name="Guhlin J."/>
            <person name="Harrop T.W.R."/>
            <person name="Goldson S.G."/>
            <person name="Dearden P.K."/>
        </authorList>
    </citation>
    <scope>NUCLEOTIDE SEQUENCE</scope>
    <source>
        <strain evidence="2">Lincoln</strain>
        <tissue evidence="2">Whole body</tissue>
    </source>
</reference>
<feature type="compositionally biased region" description="Basic and acidic residues" evidence="1">
    <location>
        <begin position="846"/>
        <end position="866"/>
    </location>
</feature>
<feature type="compositionally biased region" description="Low complexity" evidence="1">
    <location>
        <begin position="140"/>
        <end position="159"/>
    </location>
</feature>
<dbReference type="Proteomes" id="UP001168972">
    <property type="component" value="Unassembled WGS sequence"/>
</dbReference>
<feature type="compositionally biased region" description="Polar residues" evidence="1">
    <location>
        <begin position="340"/>
        <end position="356"/>
    </location>
</feature>
<feature type="compositionally biased region" description="Polar residues" evidence="1">
    <location>
        <begin position="524"/>
        <end position="544"/>
    </location>
</feature>
<evidence type="ECO:0000313" key="3">
    <source>
        <dbReference type="Proteomes" id="UP001168972"/>
    </source>
</evidence>
<comment type="caution">
    <text evidence="2">The sequence shown here is derived from an EMBL/GenBank/DDBJ whole genome shotgun (WGS) entry which is preliminary data.</text>
</comment>
<feature type="region of interest" description="Disordered" evidence="1">
    <location>
        <begin position="654"/>
        <end position="684"/>
    </location>
</feature>
<feature type="compositionally biased region" description="Low complexity" evidence="1">
    <location>
        <begin position="714"/>
        <end position="730"/>
    </location>
</feature>
<dbReference type="AlphaFoldDB" id="A0AA39L184"/>